<dbReference type="Proteomes" id="UP000019376">
    <property type="component" value="Unassembled WGS sequence"/>
</dbReference>
<feature type="transmembrane region" description="Helical" evidence="2">
    <location>
        <begin position="93"/>
        <end position="112"/>
    </location>
</feature>
<evidence type="ECO:0000313" key="4">
    <source>
        <dbReference type="Proteomes" id="UP000019376"/>
    </source>
</evidence>
<keyword evidence="4" id="KW-1185">Reference proteome</keyword>
<protein>
    <recommendedName>
        <fullName evidence="5">MARVEL domain-containing protein</fullName>
    </recommendedName>
</protein>
<organism evidence="3 4">
    <name type="scientific">Penicillium oxalicum (strain 114-2 / CGMCC 5302)</name>
    <name type="common">Penicillium decumbens</name>
    <dbReference type="NCBI Taxonomy" id="933388"/>
    <lineage>
        <taxon>Eukaryota</taxon>
        <taxon>Fungi</taxon>
        <taxon>Dikarya</taxon>
        <taxon>Ascomycota</taxon>
        <taxon>Pezizomycotina</taxon>
        <taxon>Eurotiomycetes</taxon>
        <taxon>Eurotiomycetidae</taxon>
        <taxon>Eurotiales</taxon>
        <taxon>Aspergillaceae</taxon>
        <taxon>Penicillium</taxon>
    </lineage>
</organism>
<evidence type="ECO:0000256" key="2">
    <source>
        <dbReference type="SAM" id="Phobius"/>
    </source>
</evidence>
<dbReference type="HOGENOM" id="CLU_096567_1_1_1"/>
<reference evidence="3 4" key="1">
    <citation type="journal article" date="2013" name="PLoS ONE">
        <title>Genomic and secretomic analyses reveal unique features of the lignocellulolytic enzyme system of Penicillium decumbens.</title>
        <authorList>
            <person name="Liu G."/>
            <person name="Zhang L."/>
            <person name="Wei X."/>
            <person name="Zou G."/>
            <person name="Qin Y."/>
            <person name="Ma L."/>
            <person name="Li J."/>
            <person name="Zheng H."/>
            <person name="Wang S."/>
            <person name="Wang C."/>
            <person name="Xun L."/>
            <person name="Zhao G.-P."/>
            <person name="Zhou Z."/>
            <person name="Qu Y."/>
        </authorList>
    </citation>
    <scope>NUCLEOTIDE SEQUENCE [LARGE SCALE GENOMIC DNA]</scope>
    <source>
        <strain evidence="4">114-2 / CGMCC 5302</strain>
    </source>
</reference>
<feature type="region of interest" description="Disordered" evidence="1">
    <location>
        <begin position="164"/>
        <end position="204"/>
    </location>
</feature>
<proteinExistence type="predicted"/>
<sequence>MSRESQRSRLLDLYWHNIGVRGRTLRVLRPVQLLFAIIVAVLYGIDLVHVTNTNIRVSSEWVYAEIAVALSGITSLVFLFVPIPHPVWSIWDGVLAVIWLAQTGVFGNIFIAQRNLDETHALATWSLSRMRAAVWIDLVNLFLWLFTFIMGISRCCYARKSSTRQDKTSAGESPAEISSEDVTTRLASGGIATSLPWKEKTSTK</sequence>
<dbReference type="AlphaFoldDB" id="S8BGK5"/>
<dbReference type="PANTHER" id="PTHR42083:SF1">
    <property type="entry name" value="MARVEL DOMAIN-CONTAINING PROTEIN"/>
    <property type="match status" value="1"/>
</dbReference>
<dbReference type="PANTHER" id="PTHR42083">
    <property type="entry name" value="MARVEL DOMAIN-CONTAINING PROTEIN"/>
    <property type="match status" value="1"/>
</dbReference>
<name>S8BGK5_PENO1</name>
<dbReference type="PhylomeDB" id="S8BGK5"/>
<feature type="transmembrane region" description="Helical" evidence="2">
    <location>
        <begin position="61"/>
        <end position="81"/>
    </location>
</feature>
<evidence type="ECO:0000313" key="3">
    <source>
        <dbReference type="EMBL" id="EPS34247.1"/>
    </source>
</evidence>
<feature type="transmembrane region" description="Helical" evidence="2">
    <location>
        <begin position="132"/>
        <end position="157"/>
    </location>
</feature>
<dbReference type="OrthoDB" id="5363290at2759"/>
<feature type="transmembrane region" description="Helical" evidence="2">
    <location>
        <begin position="31"/>
        <end position="49"/>
    </location>
</feature>
<evidence type="ECO:0008006" key="5">
    <source>
        <dbReference type="Google" id="ProtNLM"/>
    </source>
</evidence>
<accession>S8BGK5</accession>
<keyword evidence="2" id="KW-1133">Transmembrane helix</keyword>
<evidence type="ECO:0000256" key="1">
    <source>
        <dbReference type="SAM" id="MobiDB-lite"/>
    </source>
</evidence>
<gene>
    <name evidence="3" type="ORF">PDE_09211</name>
</gene>
<keyword evidence="2" id="KW-0812">Transmembrane</keyword>
<keyword evidence="2" id="KW-0472">Membrane</keyword>
<dbReference type="EMBL" id="KB644415">
    <property type="protein sequence ID" value="EPS34247.1"/>
    <property type="molecule type" value="Genomic_DNA"/>
</dbReference>